<protein>
    <submittedName>
        <fullName evidence="2">Uncharacterized protein</fullName>
    </submittedName>
</protein>
<evidence type="ECO:0000313" key="2">
    <source>
        <dbReference type="EMBL" id="OLQ14633.1"/>
    </source>
</evidence>
<keyword evidence="1" id="KW-0175">Coiled coil</keyword>
<accession>A0A1Q9F4M0</accession>
<dbReference type="AlphaFoldDB" id="A0A1Q9F4M0"/>
<feature type="coiled-coil region" evidence="1">
    <location>
        <begin position="50"/>
        <end position="79"/>
    </location>
</feature>
<gene>
    <name evidence="2" type="ORF">AK812_SmicGene1183</name>
</gene>
<sequence length="176" mass="19141">MVSKLWRVNRGYILCGGLCLGYITGRRDGYNVGELNGYTRGMNVGYSKGKEDAEKAAEETKAAEKRKAEEDELAKARKALIWKVLAGGLLALPTGGLSLIPAGASTFMTFHRYDAQKLYDAKAQTENPEPVVEASVDIICGWFDNLFLTACALLSAEALAEIPRLQSDVGHPTSHF</sequence>
<evidence type="ECO:0000256" key="1">
    <source>
        <dbReference type="SAM" id="Coils"/>
    </source>
</evidence>
<comment type="caution">
    <text evidence="2">The sequence shown here is derived from an EMBL/GenBank/DDBJ whole genome shotgun (WGS) entry which is preliminary data.</text>
</comment>
<keyword evidence="3" id="KW-1185">Reference proteome</keyword>
<organism evidence="2 3">
    <name type="scientific">Symbiodinium microadriaticum</name>
    <name type="common">Dinoflagellate</name>
    <name type="synonym">Zooxanthella microadriatica</name>
    <dbReference type="NCBI Taxonomy" id="2951"/>
    <lineage>
        <taxon>Eukaryota</taxon>
        <taxon>Sar</taxon>
        <taxon>Alveolata</taxon>
        <taxon>Dinophyceae</taxon>
        <taxon>Suessiales</taxon>
        <taxon>Symbiodiniaceae</taxon>
        <taxon>Symbiodinium</taxon>
    </lineage>
</organism>
<dbReference type="Proteomes" id="UP000186817">
    <property type="component" value="Unassembled WGS sequence"/>
</dbReference>
<proteinExistence type="predicted"/>
<dbReference type="EMBL" id="LSRX01000012">
    <property type="protein sequence ID" value="OLQ14633.1"/>
    <property type="molecule type" value="Genomic_DNA"/>
</dbReference>
<dbReference type="OrthoDB" id="441477at2759"/>
<evidence type="ECO:0000313" key="3">
    <source>
        <dbReference type="Proteomes" id="UP000186817"/>
    </source>
</evidence>
<reference evidence="2 3" key="1">
    <citation type="submission" date="2016-02" db="EMBL/GenBank/DDBJ databases">
        <title>Genome analysis of coral dinoflagellate symbionts highlights evolutionary adaptations to a symbiotic lifestyle.</title>
        <authorList>
            <person name="Aranda M."/>
            <person name="Li Y."/>
            <person name="Liew Y.J."/>
            <person name="Baumgarten S."/>
            <person name="Simakov O."/>
            <person name="Wilson M."/>
            <person name="Piel J."/>
            <person name="Ashoor H."/>
            <person name="Bougouffa S."/>
            <person name="Bajic V.B."/>
            <person name="Ryu T."/>
            <person name="Ravasi T."/>
            <person name="Bayer T."/>
            <person name="Micklem G."/>
            <person name="Kim H."/>
            <person name="Bhak J."/>
            <person name="Lajeunesse T.C."/>
            <person name="Voolstra C.R."/>
        </authorList>
    </citation>
    <scope>NUCLEOTIDE SEQUENCE [LARGE SCALE GENOMIC DNA]</scope>
    <source>
        <strain evidence="2 3">CCMP2467</strain>
    </source>
</reference>
<name>A0A1Q9F4M0_SYMMI</name>